<evidence type="ECO:0000256" key="5">
    <source>
        <dbReference type="ARBA" id="ARBA00022729"/>
    </source>
</evidence>
<keyword evidence="6" id="KW-0654">Proteoglycan</keyword>
<evidence type="ECO:0000256" key="11">
    <source>
        <dbReference type="SAM" id="MobiDB-lite"/>
    </source>
</evidence>
<dbReference type="PANTHER" id="PTHR32382:SF6">
    <property type="entry name" value="FASCICLIN-LIKE ARABINOGALACTAN PROTEIN 14"/>
    <property type="match status" value="1"/>
</dbReference>
<evidence type="ECO:0000256" key="9">
    <source>
        <dbReference type="ARBA" id="ARBA00023288"/>
    </source>
</evidence>
<dbReference type="PANTHER" id="PTHR32382">
    <property type="entry name" value="FASCICLIN-LIKE ARABINOGALACTAN PROTEIN"/>
    <property type="match status" value="1"/>
</dbReference>
<accession>A0ABD1L443</accession>
<evidence type="ECO:0000256" key="4">
    <source>
        <dbReference type="ARBA" id="ARBA00022622"/>
    </source>
</evidence>
<dbReference type="Gene3D" id="2.30.180.10">
    <property type="entry name" value="FAS1 domain"/>
    <property type="match status" value="1"/>
</dbReference>
<evidence type="ECO:0000256" key="3">
    <source>
        <dbReference type="ARBA" id="ARBA00022475"/>
    </source>
</evidence>
<dbReference type="InterPro" id="IPR033254">
    <property type="entry name" value="Plant_FLA"/>
</dbReference>
<feature type="compositionally biased region" description="Polar residues" evidence="11">
    <location>
        <begin position="215"/>
        <end position="240"/>
    </location>
</feature>
<comment type="function">
    <text evidence="10">May be a cell surface adhesion protein.</text>
</comment>
<feature type="compositionally biased region" description="Low complexity" evidence="11">
    <location>
        <begin position="177"/>
        <end position="200"/>
    </location>
</feature>
<keyword evidence="9" id="KW-0449">Lipoprotein</keyword>
<feature type="signal peptide" evidence="12">
    <location>
        <begin position="1"/>
        <end position="23"/>
    </location>
</feature>
<evidence type="ECO:0000313" key="15">
    <source>
        <dbReference type="Proteomes" id="UP001603857"/>
    </source>
</evidence>
<protein>
    <recommendedName>
        <fullName evidence="13">FAS1 domain-containing protein</fullName>
    </recommendedName>
</protein>
<gene>
    <name evidence="14" type="ORF">Fmac_032161</name>
</gene>
<dbReference type="FunFam" id="2.30.180.10:FF:000015">
    <property type="entry name" value="Fasciclin-like arabinogalactan protein 3"/>
    <property type="match status" value="1"/>
</dbReference>
<evidence type="ECO:0000259" key="13">
    <source>
        <dbReference type="PROSITE" id="PS50213"/>
    </source>
</evidence>
<dbReference type="EMBL" id="JBGMDY010000011">
    <property type="protein sequence ID" value="KAL2318285.1"/>
    <property type="molecule type" value="Genomic_DNA"/>
</dbReference>
<evidence type="ECO:0000256" key="12">
    <source>
        <dbReference type="SAM" id="SignalP"/>
    </source>
</evidence>
<dbReference type="GO" id="GO:0098552">
    <property type="term" value="C:side of membrane"/>
    <property type="evidence" value="ECO:0007669"/>
    <property type="project" value="UniProtKB-KW"/>
</dbReference>
<dbReference type="Pfam" id="PF02469">
    <property type="entry name" value="Fasciclin"/>
    <property type="match status" value="1"/>
</dbReference>
<comment type="similarity">
    <text evidence="2">Belongs to the fasciclin-like AGP family.</text>
</comment>
<keyword evidence="4" id="KW-0336">GPI-anchor</keyword>
<dbReference type="PROSITE" id="PS50213">
    <property type="entry name" value="FAS1"/>
    <property type="match status" value="1"/>
</dbReference>
<evidence type="ECO:0000256" key="6">
    <source>
        <dbReference type="ARBA" id="ARBA00022974"/>
    </source>
</evidence>
<dbReference type="GO" id="GO:0005886">
    <property type="term" value="C:plasma membrane"/>
    <property type="evidence" value="ECO:0007669"/>
    <property type="project" value="UniProtKB-SubCell"/>
</dbReference>
<name>A0ABD1L443_9FABA</name>
<feature type="region of interest" description="Disordered" evidence="11">
    <location>
        <begin position="177"/>
        <end position="277"/>
    </location>
</feature>
<dbReference type="InterPro" id="IPR000782">
    <property type="entry name" value="FAS1_domain"/>
</dbReference>
<keyword evidence="7" id="KW-0472">Membrane</keyword>
<evidence type="ECO:0000313" key="14">
    <source>
        <dbReference type="EMBL" id="KAL2318285.1"/>
    </source>
</evidence>
<keyword evidence="8" id="KW-0325">Glycoprotein</keyword>
<evidence type="ECO:0000256" key="10">
    <source>
        <dbReference type="ARBA" id="ARBA00024686"/>
    </source>
</evidence>
<evidence type="ECO:0000256" key="7">
    <source>
        <dbReference type="ARBA" id="ARBA00023136"/>
    </source>
</evidence>
<dbReference type="AlphaFoldDB" id="A0ABD1L443"/>
<proteinExistence type="inferred from homology"/>
<dbReference type="SUPFAM" id="SSF82153">
    <property type="entry name" value="FAS1 domain"/>
    <property type="match status" value="1"/>
</dbReference>
<keyword evidence="15" id="KW-1185">Reference proteome</keyword>
<evidence type="ECO:0000256" key="1">
    <source>
        <dbReference type="ARBA" id="ARBA00004609"/>
    </source>
</evidence>
<evidence type="ECO:0000256" key="2">
    <source>
        <dbReference type="ARBA" id="ARBA00007843"/>
    </source>
</evidence>
<reference evidence="14 15" key="1">
    <citation type="submission" date="2024-08" db="EMBL/GenBank/DDBJ databases">
        <title>Insights into the chromosomal genome structure of Flemingia macrophylla.</title>
        <authorList>
            <person name="Ding Y."/>
            <person name="Zhao Y."/>
            <person name="Bi W."/>
            <person name="Wu M."/>
            <person name="Zhao G."/>
            <person name="Gong Y."/>
            <person name="Li W."/>
            <person name="Zhang P."/>
        </authorList>
    </citation>
    <scope>NUCLEOTIDE SEQUENCE [LARGE SCALE GENOMIC DNA]</scope>
    <source>
        <strain evidence="14">DYQJB</strain>
        <tissue evidence="14">Leaf</tissue>
    </source>
</reference>
<comment type="caution">
    <text evidence="14">The sequence shown here is derived from an EMBL/GenBank/DDBJ whole genome shotgun (WGS) entry which is preliminary data.</text>
</comment>
<keyword evidence="5 12" id="KW-0732">Signal</keyword>
<keyword evidence="3" id="KW-1003">Cell membrane</keyword>
<evidence type="ECO:0000256" key="8">
    <source>
        <dbReference type="ARBA" id="ARBA00023180"/>
    </source>
</evidence>
<organism evidence="14 15">
    <name type="scientific">Flemingia macrophylla</name>
    <dbReference type="NCBI Taxonomy" id="520843"/>
    <lineage>
        <taxon>Eukaryota</taxon>
        <taxon>Viridiplantae</taxon>
        <taxon>Streptophyta</taxon>
        <taxon>Embryophyta</taxon>
        <taxon>Tracheophyta</taxon>
        <taxon>Spermatophyta</taxon>
        <taxon>Magnoliopsida</taxon>
        <taxon>eudicotyledons</taxon>
        <taxon>Gunneridae</taxon>
        <taxon>Pentapetalae</taxon>
        <taxon>rosids</taxon>
        <taxon>fabids</taxon>
        <taxon>Fabales</taxon>
        <taxon>Fabaceae</taxon>
        <taxon>Papilionoideae</taxon>
        <taxon>50 kb inversion clade</taxon>
        <taxon>NPAAA clade</taxon>
        <taxon>indigoferoid/millettioid clade</taxon>
        <taxon>Phaseoleae</taxon>
        <taxon>Flemingia</taxon>
    </lineage>
</organism>
<dbReference type="Proteomes" id="UP001603857">
    <property type="component" value="Unassembled WGS sequence"/>
</dbReference>
<dbReference type="InterPro" id="IPR036378">
    <property type="entry name" value="FAS1_dom_sf"/>
</dbReference>
<sequence length="277" mass="28786">MGLRSSSLLCFAILLAYSSITNGFDVTKILGQYPKFSTLNKYLTETKLAEQINSRNTITILAVDDDGASAIASKSPEAIKAIISTHVVLDYFDSKKLVEAIGSQQQLTTLYQSSGLAVNNQGFIKVSLIGEGAIAFGSAVSGAPTGEAELVGTVMSEPYNISILQVTKFIVAPGIDSKAPSSGSSQGSAKAPAAATPSKDTAAETPSDSVKAPAQNASTPPENAKEPTSSDTAVTPTTAESPMEDATKAPATSPDVAEVKLQESTNYRYGEMHSVEL</sequence>
<feature type="chain" id="PRO_5044886611" description="FAS1 domain-containing protein" evidence="12">
    <location>
        <begin position="24"/>
        <end position="277"/>
    </location>
</feature>
<comment type="subcellular location">
    <subcellularLocation>
        <location evidence="1">Cell membrane</location>
        <topology evidence="1">Lipid-anchor</topology>
        <topology evidence="1">GPI-anchor</topology>
    </subcellularLocation>
</comment>
<feature type="domain" description="FAS1" evidence="13">
    <location>
        <begin position="23"/>
        <end position="155"/>
    </location>
</feature>